<dbReference type="CDD" id="cd05387">
    <property type="entry name" value="BY-kinase"/>
    <property type="match status" value="1"/>
</dbReference>
<keyword evidence="3" id="KW-0472">Membrane</keyword>
<feature type="transmembrane region" description="Helical" evidence="3">
    <location>
        <begin position="34"/>
        <end position="52"/>
    </location>
</feature>
<dbReference type="SUPFAM" id="SSF52540">
    <property type="entry name" value="P-loop containing nucleoside triphosphate hydrolases"/>
    <property type="match status" value="1"/>
</dbReference>
<keyword evidence="3" id="KW-1133">Transmembrane helix</keyword>
<evidence type="ECO:0000259" key="4">
    <source>
        <dbReference type="Pfam" id="PF01656"/>
    </source>
</evidence>
<proteinExistence type="predicted"/>
<evidence type="ECO:0000313" key="6">
    <source>
        <dbReference type="Proteomes" id="UP000886890"/>
    </source>
</evidence>
<keyword evidence="1" id="KW-0547">Nucleotide-binding</keyword>
<name>A0A9D2BIU3_9FIRM</name>
<evidence type="ECO:0000256" key="1">
    <source>
        <dbReference type="ARBA" id="ARBA00022741"/>
    </source>
</evidence>
<dbReference type="Gene3D" id="3.40.50.300">
    <property type="entry name" value="P-loop containing nucleotide triphosphate hydrolases"/>
    <property type="match status" value="1"/>
</dbReference>
<keyword evidence="2" id="KW-0067">ATP-binding</keyword>
<evidence type="ECO:0000256" key="3">
    <source>
        <dbReference type="SAM" id="Phobius"/>
    </source>
</evidence>
<dbReference type="InterPro" id="IPR027417">
    <property type="entry name" value="P-loop_NTPase"/>
</dbReference>
<organism evidence="5 6">
    <name type="scientific">Candidatus Fusicatenibacter merdavium</name>
    <dbReference type="NCBI Taxonomy" id="2838600"/>
    <lineage>
        <taxon>Bacteria</taxon>
        <taxon>Bacillati</taxon>
        <taxon>Bacillota</taxon>
        <taxon>Clostridia</taxon>
        <taxon>Lachnospirales</taxon>
        <taxon>Lachnospiraceae</taxon>
        <taxon>Fusicatenibacter</taxon>
    </lineage>
</organism>
<evidence type="ECO:0000256" key="2">
    <source>
        <dbReference type="ARBA" id="ARBA00022840"/>
    </source>
</evidence>
<comment type="caution">
    <text evidence="5">The sequence shown here is derived from an EMBL/GenBank/DDBJ whole genome shotgun (WGS) entry which is preliminary data.</text>
</comment>
<dbReference type="Proteomes" id="UP000886890">
    <property type="component" value="Unassembled WGS sequence"/>
</dbReference>
<dbReference type="Pfam" id="PF01656">
    <property type="entry name" value="CbiA"/>
    <property type="match status" value="1"/>
</dbReference>
<dbReference type="PANTHER" id="PTHR32309">
    <property type="entry name" value="TYROSINE-PROTEIN KINASE"/>
    <property type="match status" value="1"/>
</dbReference>
<dbReference type="PANTHER" id="PTHR32309:SF13">
    <property type="entry name" value="FERRIC ENTEROBACTIN TRANSPORT PROTEIN FEPE"/>
    <property type="match status" value="1"/>
</dbReference>
<dbReference type="EMBL" id="DXEK01000190">
    <property type="protein sequence ID" value="HIX78235.1"/>
    <property type="molecule type" value="Genomic_DNA"/>
</dbReference>
<dbReference type="InterPro" id="IPR002586">
    <property type="entry name" value="CobQ/CobB/MinD/ParA_Nub-bd_dom"/>
</dbReference>
<feature type="domain" description="CobQ/CobB/MinD/ParA nucleotide binding" evidence="4">
    <location>
        <begin position="284"/>
        <end position="328"/>
    </location>
</feature>
<dbReference type="InterPro" id="IPR050445">
    <property type="entry name" value="Bact_polysacc_biosynth/exp"/>
</dbReference>
<protein>
    <submittedName>
        <fullName evidence="5">AAA family ATPase</fullName>
    </submittedName>
</protein>
<gene>
    <name evidence="5" type="ORF">H9734_11685</name>
</gene>
<dbReference type="InterPro" id="IPR005702">
    <property type="entry name" value="Wzc-like_C"/>
</dbReference>
<reference evidence="5" key="1">
    <citation type="journal article" date="2021" name="PeerJ">
        <title>Extensive microbial diversity within the chicken gut microbiome revealed by metagenomics and culture.</title>
        <authorList>
            <person name="Gilroy R."/>
            <person name="Ravi A."/>
            <person name="Getino M."/>
            <person name="Pursley I."/>
            <person name="Horton D.L."/>
            <person name="Alikhan N.F."/>
            <person name="Baker D."/>
            <person name="Gharbi K."/>
            <person name="Hall N."/>
            <person name="Watson M."/>
            <person name="Adriaenssens E.M."/>
            <person name="Foster-Nyarko E."/>
            <person name="Jarju S."/>
            <person name="Secka A."/>
            <person name="Antonio M."/>
            <person name="Oren A."/>
            <person name="Chaudhuri R.R."/>
            <person name="La Ragione R."/>
            <person name="Hildebrand F."/>
            <person name="Pallen M.J."/>
        </authorList>
    </citation>
    <scope>NUCLEOTIDE SEQUENCE</scope>
    <source>
        <strain evidence="5">CHK183-1962</strain>
    </source>
</reference>
<reference evidence="5" key="2">
    <citation type="submission" date="2021-04" db="EMBL/GenBank/DDBJ databases">
        <authorList>
            <person name="Gilroy R."/>
        </authorList>
    </citation>
    <scope>NUCLEOTIDE SEQUENCE</scope>
    <source>
        <strain evidence="5">CHK183-1962</strain>
    </source>
</reference>
<evidence type="ECO:0000313" key="5">
    <source>
        <dbReference type="EMBL" id="HIX78235.1"/>
    </source>
</evidence>
<feature type="transmembrane region" description="Helical" evidence="3">
    <location>
        <begin position="190"/>
        <end position="211"/>
    </location>
</feature>
<keyword evidence="3" id="KW-0812">Transmembrane</keyword>
<accession>A0A9D2BIU3</accession>
<dbReference type="AlphaFoldDB" id="A0A9D2BIU3"/>
<sequence>MEDGRRELENRDDDEIEIDLGLLLKSFWRIFSRMWWLVLILVVLGAGGFYAFQRFRTQPLYACSATFTVATGEEGSGSYSFYYDSSTADQLSRTFPYILDSSFFRSTLLERLGTDRLNGTITAETVENSNVVTMRAESPDPQDARTILDAALEIYPETARFVLGDIRFNYLDEPETPTEPFNRVGTKRSLAMGAAAGGLLGIFLLGLMALARKTARTPEEMKKITSLRCLAMIPQVRFKARKQNRKQKISVLDQRLSYGYRESLRALELRLENAMEKEDWKILLVAGTASGEGKTTLAVNLCEILAAKGKRVVLIDGDLRKQQDAAALGVRGGGGLQAIADGDRPVADCFQKIKESGIWFVGSSQPVKQPASVLSNLRVGEFLQALKREMDYIVIDTPPCEMFQDVGMLAEYADAILYVVKYDTVSQRRIQEGISFLRDRKARFFGYVFNAYPEAVSEYGYGRYGYGYGKYGRYGYRSHSGETARPYGEEAEHD</sequence>